<comment type="caution">
    <text evidence="1">The sequence shown here is derived from an EMBL/GenBank/DDBJ whole genome shotgun (WGS) entry which is preliminary data.</text>
</comment>
<reference evidence="1" key="1">
    <citation type="submission" date="2019-10" db="EMBL/GenBank/DDBJ databases">
        <title>The sequence and de novo assembly of the wild yak genome.</title>
        <authorList>
            <person name="Liu Y."/>
        </authorList>
    </citation>
    <scope>NUCLEOTIDE SEQUENCE [LARGE SCALE GENOMIC DNA]</scope>
    <source>
        <strain evidence="1">WY2019</strain>
    </source>
</reference>
<evidence type="ECO:0000313" key="2">
    <source>
        <dbReference type="Proteomes" id="UP000322234"/>
    </source>
</evidence>
<gene>
    <name evidence="1" type="ORF">E5288_WYG020006</name>
</gene>
<proteinExistence type="predicted"/>
<sequence>MLTLGIAAETDSVWVGTRGRALPVELGCRQDAGSDTVTVSSSSAPSCRMPGHLSSVSCFRAFVTAPDSSRVFCSFYVAGGFRKSKGKGDTGFRIAISFISRRYEKVIIANEGFICPSV</sequence>
<name>A0A6B0RFX9_9CETA</name>
<evidence type="ECO:0000313" key="1">
    <source>
        <dbReference type="EMBL" id="MXQ89048.1"/>
    </source>
</evidence>
<protein>
    <submittedName>
        <fullName evidence="1">Uncharacterized protein</fullName>
    </submittedName>
</protein>
<accession>A0A6B0RFX9</accession>
<organism evidence="1 2">
    <name type="scientific">Bos mutus</name>
    <name type="common">wild yak</name>
    <dbReference type="NCBI Taxonomy" id="72004"/>
    <lineage>
        <taxon>Eukaryota</taxon>
        <taxon>Metazoa</taxon>
        <taxon>Chordata</taxon>
        <taxon>Craniata</taxon>
        <taxon>Vertebrata</taxon>
        <taxon>Euteleostomi</taxon>
        <taxon>Mammalia</taxon>
        <taxon>Eutheria</taxon>
        <taxon>Laurasiatheria</taxon>
        <taxon>Artiodactyla</taxon>
        <taxon>Ruminantia</taxon>
        <taxon>Pecora</taxon>
        <taxon>Bovidae</taxon>
        <taxon>Bovinae</taxon>
        <taxon>Bos</taxon>
    </lineage>
</organism>
<dbReference type="Proteomes" id="UP000322234">
    <property type="component" value="Unassembled WGS sequence"/>
</dbReference>
<dbReference type="AlphaFoldDB" id="A0A6B0RFX9"/>
<dbReference type="EMBL" id="VBQZ03000051">
    <property type="protein sequence ID" value="MXQ89048.1"/>
    <property type="molecule type" value="Genomic_DNA"/>
</dbReference>
<keyword evidence="2" id="KW-1185">Reference proteome</keyword>